<keyword evidence="5 9" id="KW-0732">Signal</keyword>
<keyword evidence="8" id="KW-0449">Lipoprotein</keyword>
<evidence type="ECO:0000313" key="11">
    <source>
        <dbReference type="EMBL" id="KAK4772235.1"/>
    </source>
</evidence>
<evidence type="ECO:0000313" key="12">
    <source>
        <dbReference type="Proteomes" id="UP001346149"/>
    </source>
</evidence>
<keyword evidence="7" id="KW-0325">Glycoprotein</keyword>
<dbReference type="SUPFAM" id="SSF47699">
    <property type="entry name" value="Bifunctional inhibitor/lipid-transfer protein/seed storage 2S albumin"/>
    <property type="match status" value="1"/>
</dbReference>
<dbReference type="GO" id="GO:0098552">
    <property type="term" value="C:side of membrane"/>
    <property type="evidence" value="ECO:0007669"/>
    <property type="project" value="UniProtKB-KW"/>
</dbReference>
<dbReference type="Gene3D" id="1.10.110.10">
    <property type="entry name" value="Plant lipid-transfer and hydrophobic proteins"/>
    <property type="match status" value="1"/>
</dbReference>
<evidence type="ECO:0000256" key="9">
    <source>
        <dbReference type="SAM" id="SignalP"/>
    </source>
</evidence>
<evidence type="ECO:0000259" key="10">
    <source>
        <dbReference type="SMART" id="SM00499"/>
    </source>
</evidence>
<evidence type="ECO:0000256" key="8">
    <source>
        <dbReference type="ARBA" id="ARBA00023288"/>
    </source>
</evidence>
<dbReference type="GO" id="GO:0005886">
    <property type="term" value="C:plasma membrane"/>
    <property type="evidence" value="ECO:0007669"/>
    <property type="project" value="UniProtKB-SubCell"/>
</dbReference>
<dbReference type="InterPro" id="IPR043325">
    <property type="entry name" value="LTSS"/>
</dbReference>
<feature type="domain" description="Bifunctional inhibitor/plant lipid transfer protein/seed storage helical" evidence="10">
    <location>
        <begin position="48"/>
        <end position="130"/>
    </location>
</feature>
<keyword evidence="12" id="KW-1185">Reference proteome</keyword>
<sequence length="202" mass="21268">MEAAAAAAGRRRSSSVSALCLPLTVVAVMLCSAEVVHGDSTETLTKMCSGEIAKTTNCMNYAIGKEAKPTTNCCDSVKEIRAKDPACLCFLIQLVHSRSVPQINNMHLNETLLLQLPSACSIQNATISDCPRLLGIPETSPEAAIFTNANTTVPTSAPETVNSTSIAARRVSELPTSVLLMAAAVFLGAFSIHPSGETFGLW</sequence>
<gene>
    <name evidence="11" type="ORF">SAY86_014010</name>
</gene>
<evidence type="ECO:0000256" key="2">
    <source>
        <dbReference type="ARBA" id="ARBA00009748"/>
    </source>
</evidence>
<organism evidence="11 12">
    <name type="scientific">Trapa natans</name>
    <name type="common">Water chestnut</name>
    <dbReference type="NCBI Taxonomy" id="22666"/>
    <lineage>
        <taxon>Eukaryota</taxon>
        <taxon>Viridiplantae</taxon>
        <taxon>Streptophyta</taxon>
        <taxon>Embryophyta</taxon>
        <taxon>Tracheophyta</taxon>
        <taxon>Spermatophyta</taxon>
        <taxon>Magnoliopsida</taxon>
        <taxon>eudicotyledons</taxon>
        <taxon>Gunneridae</taxon>
        <taxon>Pentapetalae</taxon>
        <taxon>rosids</taxon>
        <taxon>malvids</taxon>
        <taxon>Myrtales</taxon>
        <taxon>Lythraceae</taxon>
        <taxon>Trapa</taxon>
    </lineage>
</organism>
<dbReference type="Pfam" id="PF14368">
    <property type="entry name" value="LTP_2"/>
    <property type="match status" value="1"/>
</dbReference>
<dbReference type="InterPro" id="IPR016140">
    <property type="entry name" value="Bifunc_inhib/LTP/seed_store"/>
</dbReference>
<comment type="caution">
    <text evidence="11">The sequence shown here is derived from an EMBL/GenBank/DDBJ whole genome shotgun (WGS) entry which is preliminary data.</text>
</comment>
<dbReference type="CDD" id="cd00010">
    <property type="entry name" value="AAI_LTSS"/>
    <property type="match status" value="1"/>
</dbReference>
<protein>
    <recommendedName>
        <fullName evidence="10">Bifunctional inhibitor/plant lipid transfer protein/seed storage helical domain-containing protein</fullName>
    </recommendedName>
</protein>
<dbReference type="SMART" id="SM00499">
    <property type="entry name" value="AAI"/>
    <property type="match status" value="1"/>
</dbReference>
<keyword evidence="3" id="KW-1003">Cell membrane</keyword>
<evidence type="ECO:0000256" key="5">
    <source>
        <dbReference type="ARBA" id="ARBA00022729"/>
    </source>
</evidence>
<dbReference type="PANTHER" id="PTHR33044">
    <property type="entry name" value="BIFUNCTIONAL INHIBITOR/LIPID-TRANSFER PROTEIN/SEED STORAGE 2S ALBUMIN SUPERFAMILY PROTEIN-RELATED"/>
    <property type="match status" value="1"/>
</dbReference>
<evidence type="ECO:0000256" key="1">
    <source>
        <dbReference type="ARBA" id="ARBA00004609"/>
    </source>
</evidence>
<evidence type="ECO:0000256" key="6">
    <source>
        <dbReference type="ARBA" id="ARBA00023157"/>
    </source>
</evidence>
<proteinExistence type="inferred from homology"/>
<dbReference type="EMBL" id="JAXQNO010000020">
    <property type="protein sequence ID" value="KAK4772235.1"/>
    <property type="molecule type" value="Genomic_DNA"/>
</dbReference>
<evidence type="ECO:0000256" key="4">
    <source>
        <dbReference type="ARBA" id="ARBA00022622"/>
    </source>
</evidence>
<reference evidence="11 12" key="1">
    <citation type="journal article" date="2023" name="Hortic Res">
        <title>Pangenome of water caltrop reveals structural variations and asymmetric subgenome divergence after allopolyploidization.</title>
        <authorList>
            <person name="Zhang X."/>
            <person name="Chen Y."/>
            <person name="Wang L."/>
            <person name="Yuan Y."/>
            <person name="Fang M."/>
            <person name="Shi L."/>
            <person name="Lu R."/>
            <person name="Comes H.P."/>
            <person name="Ma Y."/>
            <person name="Chen Y."/>
            <person name="Huang G."/>
            <person name="Zhou Y."/>
            <person name="Zheng Z."/>
            <person name="Qiu Y."/>
        </authorList>
    </citation>
    <scope>NUCLEOTIDE SEQUENCE [LARGE SCALE GENOMIC DNA]</scope>
    <source>
        <strain evidence="11">F231</strain>
    </source>
</reference>
<evidence type="ECO:0000256" key="7">
    <source>
        <dbReference type="ARBA" id="ARBA00023180"/>
    </source>
</evidence>
<feature type="signal peptide" evidence="9">
    <location>
        <begin position="1"/>
        <end position="38"/>
    </location>
</feature>
<keyword evidence="6" id="KW-1015">Disulfide bond</keyword>
<accession>A0AAN7QR02</accession>
<comment type="similarity">
    <text evidence="2">Belongs to the plant LTP family.</text>
</comment>
<comment type="subcellular location">
    <subcellularLocation>
        <location evidence="1">Cell membrane</location>
        <topology evidence="1">Lipid-anchor</topology>
        <topology evidence="1">GPI-anchor</topology>
    </subcellularLocation>
</comment>
<feature type="chain" id="PRO_5043037357" description="Bifunctional inhibitor/plant lipid transfer protein/seed storage helical domain-containing protein" evidence="9">
    <location>
        <begin position="39"/>
        <end position="202"/>
    </location>
</feature>
<name>A0AAN7QR02_TRANT</name>
<evidence type="ECO:0000256" key="3">
    <source>
        <dbReference type="ARBA" id="ARBA00022475"/>
    </source>
</evidence>
<dbReference type="Proteomes" id="UP001346149">
    <property type="component" value="Unassembled WGS sequence"/>
</dbReference>
<dbReference type="InterPro" id="IPR036312">
    <property type="entry name" value="Bifun_inhib/LTP/seed_sf"/>
</dbReference>
<dbReference type="AlphaFoldDB" id="A0AAN7QR02"/>
<keyword evidence="4" id="KW-0336">GPI-anchor</keyword>
<keyword evidence="4" id="KW-0472">Membrane</keyword>